<evidence type="ECO:0000256" key="5">
    <source>
        <dbReference type="ARBA" id="ARBA00046075"/>
    </source>
</evidence>
<accession>A0A835IE87</accession>
<comment type="function">
    <text evidence="5">Substrate recognition component of a DCX (DDB1-CUL4-X-box) E3 protein ligase complex that mediates the ubiquitination and subsequent proteasomal degradation of target proteins. Has an essential role in mediating growth by negatively regulating insulin signaling. It also has a role in maintaining presynaptic function in the neuromuscular junction synapses of third-instar larvae.</text>
</comment>
<comment type="similarity">
    <text evidence="2">Belongs to the 4-toluene sulfonate uptake permease (TSUP) (TC 2.A.102) family.</text>
</comment>
<dbReference type="AlphaFoldDB" id="A0A835IE87"/>
<keyword evidence="11" id="KW-1185">Reference proteome</keyword>
<feature type="domain" description="CULT" evidence="9">
    <location>
        <begin position="441"/>
        <end position="547"/>
    </location>
</feature>
<evidence type="ECO:0000313" key="10">
    <source>
        <dbReference type="EMBL" id="KAF9615274.1"/>
    </source>
</evidence>
<dbReference type="InterPro" id="IPR034750">
    <property type="entry name" value="CULT"/>
</dbReference>
<dbReference type="InterPro" id="IPR015947">
    <property type="entry name" value="PUA-like_sf"/>
</dbReference>
<dbReference type="PROSITE" id="PS51787">
    <property type="entry name" value="LON_N"/>
    <property type="match status" value="1"/>
</dbReference>
<organism evidence="10 11">
    <name type="scientific">Coptis chinensis</name>
    <dbReference type="NCBI Taxonomy" id="261450"/>
    <lineage>
        <taxon>Eukaryota</taxon>
        <taxon>Viridiplantae</taxon>
        <taxon>Streptophyta</taxon>
        <taxon>Embryophyta</taxon>
        <taxon>Tracheophyta</taxon>
        <taxon>Spermatophyta</taxon>
        <taxon>Magnoliopsida</taxon>
        <taxon>Ranunculales</taxon>
        <taxon>Ranunculaceae</taxon>
        <taxon>Coptidoideae</taxon>
        <taxon>Coptis</taxon>
    </lineage>
</organism>
<evidence type="ECO:0000313" key="11">
    <source>
        <dbReference type="Proteomes" id="UP000631114"/>
    </source>
</evidence>
<evidence type="ECO:0000259" key="9">
    <source>
        <dbReference type="PROSITE" id="PS51788"/>
    </source>
</evidence>
<dbReference type="PANTHER" id="PTHR14255">
    <property type="entry name" value="CEREBLON"/>
    <property type="match status" value="1"/>
</dbReference>
<dbReference type="EMBL" id="JADFTS010000003">
    <property type="protein sequence ID" value="KAF9615274.1"/>
    <property type="molecule type" value="Genomic_DNA"/>
</dbReference>
<evidence type="ECO:0000256" key="7">
    <source>
        <dbReference type="SAM" id="MobiDB-lite"/>
    </source>
</evidence>
<evidence type="ECO:0000256" key="3">
    <source>
        <dbReference type="ARBA" id="ARBA00014394"/>
    </source>
</evidence>
<dbReference type="Gene3D" id="2.170.150.20">
    <property type="entry name" value="Peptide methionine sulfoxide reductase"/>
    <property type="match status" value="1"/>
</dbReference>
<name>A0A835IE87_9MAGN</name>
<dbReference type="PROSITE" id="PS51788">
    <property type="entry name" value="CULT"/>
    <property type="match status" value="1"/>
</dbReference>
<dbReference type="InterPro" id="IPR003111">
    <property type="entry name" value="Lon_prtase_N"/>
</dbReference>
<dbReference type="InterPro" id="IPR046336">
    <property type="entry name" value="Lon_prtase_N_sf"/>
</dbReference>
<protein>
    <recommendedName>
        <fullName evidence="3">Protein cereblon</fullName>
    </recommendedName>
    <alternativeName>
        <fullName evidence="4">Protein ohgata</fullName>
    </alternativeName>
</protein>
<sequence length="547" mass="61724">MEEEGEERLMETERLQIEQIRELEMEELEVEEVDFTHHQLSSEDDDDIPNDRRDDGVAGGPSTDFTFDTCLTSLHTYLGEVDETHHRVAFLEGGAILTLPMFYLEGVVLFPEATLPLRVIHPKCKAAVERALNQTEAPYTLGVVRVHKRPDETEPSFGTVGTTAEIRQYKRLEDGSVNVVTRGQQRFRLRRKWLDVEGAPCAEVQIIQEDLPVRTPRDAFGQLASVSNSWLRSLSHPVPSIRSRAHHDVYRNDTDSDSMSEASYGSDLSSAEIRLPETGIDSDQMTNSDDEQASESSYKLGRCHLDRAEGSFQHNIDEKHTGTDSASVGTTMQSILGRHASKGERQNGWFSSGTGHRAPKAFLPHWVYRMFDSYCLAQRAADMWKQIIGSPSMDDLVKKPDLLSFYIASKIPVSVPTRQEILEIDGVSYRLRREIDLLECFDRVRCKTCQTVTAKRSDMLVMSTDGPLGAYANPQGYVHEIMTLYKANGLALIGRPVEDYSWFPGYAWTIAICATCESQLGWLFTAINKKLKPRYFWGIRSSQVADV</sequence>
<dbReference type="FunFam" id="1.20.58.1480:FF:000007">
    <property type="entry name" value="Lon protease homolog"/>
    <property type="match status" value="1"/>
</dbReference>
<dbReference type="OrthoDB" id="267517at2759"/>
<comment type="similarity">
    <text evidence="1">Belongs to the CRBN family.</text>
</comment>
<feature type="compositionally biased region" description="Polar residues" evidence="7">
    <location>
        <begin position="257"/>
        <end position="269"/>
    </location>
</feature>
<dbReference type="Gene3D" id="1.20.58.1480">
    <property type="match status" value="1"/>
</dbReference>
<dbReference type="SUPFAM" id="SSF88697">
    <property type="entry name" value="PUA domain-like"/>
    <property type="match status" value="1"/>
</dbReference>
<dbReference type="Pfam" id="PF02190">
    <property type="entry name" value="LON_substr_bdg"/>
    <property type="match status" value="1"/>
</dbReference>
<dbReference type="FunFam" id="2.170.150.20:FF:000005">
    <property type="entry name" value="Blast:Protein cereblon homolog"/>
    <property type="match status" value="1"/>
</dbReference>
<dbReference type="Gene3D" id="2.30.130.40">
    <property type="entry name" value="LON domain-like"/>
    <property type="match status" value="1"/>
</dbReference>
<feature type="region of interest" description="Disordered" evidence="7">
    <location>
        <begin position="31"/>
        <end position="62"/>
    </location>
</feature>
<feature type="domain" description="Lon N-terminal" evidence="8">
    <location>
        <begin position="99"/>
        <end position="442"/>
    </location>
</feature>
<evidence type="ECO:0000256" key="4">
    <source>
        <dbReference type="ARBA" id="ARBA00030079"/>
    </source>
</evidence>
<dbReference type="SMART" id="SM00464">
    <property type="entry name" value="LON"/>
    <property type="match status" value="1"/>
</dbReference>
<dbReference type="Proteomes" id="UP000631114">
    <property type="component" value="Unassembled WGS sequence"/>
</dbReference>
<comment type="caution">
    <text evidence="10">The sequence shown here is derived from an EMBL/GenBank/DDBJ whole genome shotgun (WGS) entry which is preliminary data.</text>
</comment>
<evidence type="ECO:0000256" key="1">
    <source>
        <dbReference type="ARBA" id="ARBA00005293"/>
    </source>
</evidence>
<dbReference type="GO" id="GO:0031464">
    <property type="term" value="C:Cul4A-RING E3 ubiquitin ligase complex"/>
    <property type="evidence" value="ECO:0007669"/>
    <property type="project" value="TreeGrafter"/>
</dbReference>
<reference evidence="10 11" key="1">
    <citation type="submission" date="2020-10" db="EMBL/GenBank/DDBJ databases">
        <title>The Coptis chinensis genome and diversification of protoberbering-type alkaloids.</title>
        <authorList>
            <person name="Wang B."/>
            <person name="Shu S."/>
            <person name="Song C."/>
            <person name="Liu Y."/>
        </authorList>
    </citation>
    <scope>NUCLEOTIDE SEQUENCE [LARGE SCALE GENOMIC DNA]</scope>
    <source>
        <strain evidence="10">HL-2020</strain>
        <tissue evidence="10">Leaf</tissue>
    </source>
</reference>
<proteinExistence type="inferred from homology"/>
<gene>
    <name evidence="10" type="ORF">IFM89_022601</name>
</gene>
<evidence type="ECO:0000256" key="6">
    <source>
        <dbReference type="ARBA" id="ARBA00046796"/>
    </source>
</evidence>
<evidence type="ECO:0000259" key="8">
    <source>
        <dbReference type="PROSITE" id="PS51787"/>
    </source>
</evidence>
<evidence type="ECO:0000256" key="2">
    <source>
        <dbReference type="ARBA" id="ARBA00009142"/>
    </source>
</evidence>
<comment type="subunit">
    <text evidence="6">Likely a component of a DCX (DDB1-CUL4-X-box) protein ligase complex. May interact with pic/DDB1.</text>
</comment>
<dbReference type="CDD" id="cd15777">
    <property type="entry name" value="CRBN_C_like"/>
    <property type="match status" value="1"/>
</dbReference>
<dbReference type="PANTHER" id="PTHR14255:SF4">
    <property type="entry name" value="PROTEIN CEREBLON"/>
    <property type="match status" value="1"/>
</dbReference>
<dbReference type="UniPathway" id="UPA00143"/>
<dbReference type="GO" id="GO:0016567">
    <property type="term" value="P:protein ubiquitination"/>
    <property type="evidence" value="ECO:0007669"/>
    <property type="project" value="UniProtKB-UniPathway"/>
</dbReference>
<feature type="region of interest" description="Disordered" evidence="7">
    <location>
        <begin position="245"/>
        <end position="297"/>
    </location>
</feature>